<comment type="caution">
    <text evidence="1">The sequence shown here is derived from an EMBL/GenBank/DDBJ whole genome shotgun (WGS) entry which is preliminary data.</text>
</comment>
<reference evidence="1" key="1">
    <citation type="submission" date="2020-07" db="EMBL/GenBank/DDBJ databases">
        <title>Multicomponent nature underlies the extraordinary mechanical properties of spider dragline silk.</title>
        <authorList>
            <person name="Kono N."/>
            <person name="Nakamura H."/>
            <person name="Mori M."/>
            <person name="Yoshida Y."/>
            <person name="Ohtoshi R."/>
            <person name="Malay A.D."/>
            <person name="Moran D.A.P."/>
            <person name="Tomita M."/>
            <person name="Numata K."/>
            <person name="Arakawa K."/>
        </authorList>
    </citation>
    <scope>NUCLEOTIDE SEQUENCE</scope>
</reference>
<proteinExistence type="predicted"/>
<keyword evidence="2" id="KW-1185">Reference proteome</keyword>
<accession>A0A8X6KUW7</accession>
<sequence>MLQKSKNVEVRIAPQQCNPANWHSGVTRRLVASGRGPFSEVVYTDGRDSCATFSYKHFLQHKRTLPSACCAESYNSFLQFNFTISNRTFIDKSFAIPSKNLMGI</sequence>
<protein>
    <submittedName>
        <fullName evidence="1">Uncharacterized protein</fullName>
    </submittedName>
</protein>
<evidence type="ECO:0000313" key="1">
    <source>
        <dbReference type="EMBL" id="GFQ83268.1"/>
    </source>
</evidence>
<gene>
    <name evidence="1" type="ORF">TNCT_503671</name>
</gene>
<dbReference type="Proteomes" id="UP000887116">
    <property type="component" value="Unassembled WGS sequence"/>
</dbReference>
<evidence type="ECO:0000313" key="2">
    <source>
        <dbReference type="Proteomes" id="UP000887116"/>
    </source>
</evidence>
<dbReference type="AlphaFoldDB" id="A0A8X6KUW7"/>
<dbReference type="EMBL" id="BMAO01022634">
    <property type="protein sequence ID" value="GFQ83268.1"/>
    <property type="molecule type" value="Genomic_DNA"/>
</dbReference>
<name>A0A8X6KUW7_TRICU</name>
<organism evidence="1 2">
    <name type="scientific">Trichonephila clavata</name>
    <name type="common">Joro spider</name>
    <name type="synonym">Nephila clavata</name>
    <dbReference type="NCBI Taxonomy" id="2740835"/>
    <lineage>
        <taxon>Eukaryota</taxon>
        <taxon>Metazoa</taxon>
        <taxon>Ecdysozoa</taxon>
        <taxon>Arthropoda</taxon>
        <taxon>Chelicerata</taxon>
        <taxon>Arachnida</taxon>
        <taxon>Araneae</taxon>
        <taxon>Araneomorphae</taxon>
        <taxon>Entelegynae</taxon>
        <taxon>Araneoidea</taxon>
        <taxon>Nephilidae</taxon>
        <taxon>Trichonephila</taxon>
    </lineage>
</organism>